<sequence>MEELKFVLKCFAATALLIVLMQVKVGGDSIESHSFRWLQKSTVSQYIQSAAAGGAMAIRNLGRSLGDGVASTVDGFQEGAHEKAIR</sequence>
<gene>
    <name evidence="1" type="ORF">B9G79_17745</name>
</gene>
<dbReference type="EMBL" id="CP020946">
    <property type="protein sequence ID" value="ASD65283.1"/>
    <property type="molecule type" value="Genomic_DNA"/>
</dbReference>
<accession>A0A1Z3NCT9</accession>
<reference evidence="1 2" key="1">
    <citation type="submission" date="2017-04" db="EMBL/GenBank/DDBJ databases">
        <title>Whole genome sequence of Bdellovibrio bacteriovorus strain SSB218315.</title>
        <authorList>
            <person name="Oyedara O."/>
            <person name="Rodriguez-Perez M.A."/>
        </authorList>
    </citation>
    <scope>NUCLEOTIDE SEQUENCE [LARGE SCALE GENOMIC DNA]</scope>
    <source>
        <strain evidence="1 2">SSB218315</strain>
    </source>
</reference>
<proteinExistence type="predicted"/>
<dbReference type="OrthoDB" id="5295640at2"/>
<name>A0A1Z3NCT9_BDEBC</name>
<organism evidence="1 2">
    <name type="scientific">Bdellovibrio bacteriovorus</name>
    <dbReference type="NCBI Taxonomy" id="959"/>
    <lineage>
        <taxon>Bacteria</taxon>
        <taxon>Pseudomonadati</taxon>
        <taxon>Bdellovibrionota</taxon>
        <taxon>Bdellovibrionia</taxon>
        <taxon>Bdellovibrionales</taxon>
        <taxon>Pseudobdellovibrionaceae</taxon>
        <taxon>Bdellovibrio</taxon>
    </lineage>
</organism>
<dbReference type="Proteomes" id="UP000197003">
    <property type="component" value="Chromosome"/>
</dbReference>
<dbReference type="AlphaFoldDB" id="A0A1Z3NCT9"/>
<protein>
    <submittedName>
        <fullName evidence="1">Uncharacterized protein</fullName>
    </submittedName>
</protein>
<dbReference type="RefSeq" id="WP_088566672.1">
    <property type="nucleotide sequence ID" value="NZ_CP020946.1"/>
</dbReference>
<evidence type="ECO:0000313" key="1">
    <source>
        <dbReference type="EMBL" id="ASD65283.1"/>
    </source>
</evidence>
<evidence type="ECO:0000313" key="2">
    <source>
        <dbReference type="Proteomes" id="UP000197003"/>
    </source>
</evidence>